<evidence type="ECO:0000313" key="4">
    <source>
        <dbReference type="Proteomes" id="UP000799777"/>
    </source>
</evidence>
<protein>
    <recommendedName>
        <fullName evidence="2">Arb2 domain-containing protein</fullName>
    </recommendedName>
</protein>
<dbReference type="InterPro" id="IPR053858">
    <property type="entry name" value="Arb2_dom"/>
</dbReference>
<feature type="region of interest" description="Disordered" evidence="1">
    <location>
        <begin position="542"/>
        <end position="567"/>
    </location>
</feature>
<dbReference type="AlphaFoldDB" id="A0A9P4HGD2"/>
<dbReference type="PANTHER" id="PTHR21357:SF4">
    <property type="entry name" value="FAM172 FAMILY PROTEIN HOMOLOG CG10038"/>
    <property type="match status" value="1"/>
</dbReference>
<sequence length="596" mass="66182">MFRRVEATIEPDPSYPADLKALGFFINSIGHIRMMEAPEKEYVFHSTNNERVNELRREAMQECSRQETEKRLASLGINRIYLPDFTTTRPSGPHVPILAPAPEILKSRKRIIVIVNDAIQDLGILAYRQMQRELGINGASTVNLVKQTIKRSTTGSATAKYENIFDDGVGIKDQSDTPALVVLNTGQLLYSHKHNKAMTLRSWSAMPRKSIAHDMIRIHEEENRVPGHRDPKEHIKSVFDTVLCTPHRVSPDAEIYVIAIEGGTDSLLSVLGEDFDKYGSRITGMALIHSLIDNSQIKNATLRTFLHQRAREWRYSDLTNNPEHCTELPEGYYEDIRNNLTGTVSTPPRITGHIDWNENVPRATIVSSITTAMHRLIISATSSKKEDPPSTTPDESSDWSTGQAAICPTFAGGPESTGECILTNPAVQNAVLKFFEEVAQDPQNYHNLDLRTYTQAPQPTADKPLVLDPNNPNVAGFSALPAEMTPEQAELDMVKEKLVQMEIALKACPSNVPNLASGRKSLVDKIAKHEVKMEKLQKKALASGGLKAGEASEQRENWKPQKEGPKVEFAGTMVDSELLKAAGLEETADEELAKLL</sequence>
<dbReference type="Pfam" id="PF22749">
    <property type="entry name" value="Arb2"/>
    <property type="match status" value="1"/>
</dbReference>
<dbReference type="InterPro" id="IPR048263">
    <property type="entry name" value="Arb2"/>
</dbReference>
<evidence type="ECO:0000313" key="3">
    <source>
        <dbReference type="EMBL" id="KAF2034510.1"/>
    </source>
</evidence>
<dbReference type="PANTHER" id="PTHR21357">
    <property type="entry name" value="FAM172 FAMILY PROTEIN HOMOLOG CG10038"/>
    <property type="match status" value="1"/>
</dbReference>
<organism evidence="3 4">
    <name type="scientific">Setomelanomma holmii</name>
    <dbReference type="NCBI Taxonomy" id="210430"/>
    <lineage>
        <taxon>Eukaryota</taxon>
        <taxon>Fungi</taxon>
        <taxon>Dikarya</taxon>
        <taxon>Ascomycota</taxon>
        <taxon>Pezizomycotina</taxon>
        <taxon>Dothideomycetes</taxon>
        <taxon>Pleosporomycetidae</taxon>
        <taxon>Pleosporales</taxon>
        <taxon>Pleosporineae</taxon>
        <taxon>Phaeosphaeriaceae</taxon>
        <taxon>Setomelanomma</taxon>
    </lineage>
</organism>
<name>A0A9P4HGD2_9PLEO</name>
<feature type="domain" description="Arb2" evidence="2">
    <location>
        <begin position="15"/>
        <end position="317"/>
    </location>
</feature>
<dbReference type="EMBL" id="ML978161">
    <property type="protein sequence ID" value="KAF2034510.1"/>
    <property type="molecule type" value="Genomic_DNA"/>
</dbReference>
<dbReference type="GO" id="GO:0005634">
    <property type="term" value="C:nucleus"/>
    <property type="evidence" value="ECO:0007669"/>
    <property type="project" value="TreeGrafter"/>
</dbReference>
<evidence type="ECO:0000259" key="2">
    <source>
        <dbReference type="Pfam" id="PF22749"/>
    </source>
</evidence>
<dbReference type="GO" id="GO:0035197">
    <property type="term" value="F:siRNA binding"/>
    <property type="evidence" value="ECO:0007669"/>
    <property type="project" value="TreeGrafter"/>
</dbReference>
<dbReference type="OrthoDB" id="421951at2759"/>
<proteinExistence type="predicted"/>
<dbReference type="GO" id="GO:0031048">
    <property type="term" value="P:regulatory ncRNA-mediated heterochromatin formation"/>
    <property type="evidence" value="ECO:0007669"/>
    <property type="project" value="TreeGrafter"/>
</dbReference>
<accession>A0A9P4HGD2</accession>
<feature type="compositionally biased region" description="Polar residues" evidence="1">
    <location>
        <begin position="392"/>
        <end position="402"/>
    </location>
</feature>
<dbReference type="Proteomes" id="UP000799777">
    <property type="component" value="Unassembled WGS sequence"/>
</dbReference>
<reference evidence="3" key="1">
    <citation type="journal article" date="2020" name="Stud. Mycol.">
        <title>101 Dothideomycetes genomes: a test case for predicting lifestyles and emergence of pathogens.</title>
        <authorList>
            <person name="Haridas S."/>
            <person name="Albert R."/>
            <person name="Binder M."/>
            <person name="Bloem J."/>
            <person name="Labutti K."/>
            <person name="Salamov A."/>
            <person name="Andreopoulos B."/>
            <person name="Baker S."/>
            <person name="Barry K."/>
            <person name="Bills G."/>
            <person name="Bluhm B."/>
            <person name="Cannon C."/>
            <person name="Castanera R."/>
            <person name="Culley D."/>
            <person name="Daum C."/>
            <person name="Ezra D."/>
            <person name="Gonzalez J."/>
            <person name="Henrissat B."/>
            <person name="Kuo A."/>
            <person name="Liang C."/>
            <person name="Lipzen A."/>
            <person name="Lutzoni F."/>
            <person name="Magnuson J."/>
            <person name="Mondo S."/>
            <person name="Nolan M."/>
            <person name="Ohm R."/>
            <person name="Pangilinan J."/>
            <person name="Park H.-J."/>
            <person name="Ramirez L."/>
            <person name="Alfaro M."/>
            <person name="Sun H."/>
            <person name="Tritt A."/>
            <person name="Yoshinaga Y."/>
            <person name="Zwiers L.-H."/>
            <person name="Turgeon B."/>
            <person name="Goodwin S."/>
            <person name="Spatafora J."/>
            <person name="Crous P."/>
            <person name="Grigoriev I."/>
        </authorList>
    </citation>
    <scope>NUCLEOTIDE SEQUENCE</scope>
    <source>
        <strain evidence="3">CBS 110217</strain>
    </source>
</reference>
<feature type="compositionally biased region" description="Basic and acidic residues" evidence="1">
    <location>
        <begin position="550"/>
        <end position="566"/>
    </location>
</feature>
<comment type="caution">
    <text evidence="3">The sequence shown here is derived from an EMBL/GenBank/DDBJ whole genome shotgun (WGS) entry which is preliminary data.</text>
</comment>
<keyword evidence="4" id="KW-1185">Reference proteome</keyword>
<evidence type="ECO:0000256" key="1">
    <source>
        <dbReference type="SAM" id="MobiDB-lite"/>
    </source>
</evidence>
<feature type="region of interest" description="Disordered" evidence="1">
    <location>
        <begin position="380"/>
        <end position="402"/>
    </location>
</feature>
<gene>
    <name evidence="3" type="ORF">EK21DRAFT_85527</name>
</gene>